<comment type="caution">
    <text evidence="1">The sequence shown here is derived from an EMBL/GenBank/DDBJ whole genome shotgun (WGS) entry which is preliminary data.</text>
</comment>
<dbReference type="AlphaFoldDB" id="A0A9P5D5V5"/>
<dbReference type="SUPFAM" id="SSF52210">
    <property type="entry name" value="Succinyl-CoA synthetase domains"/>
    <property type="match status" value="1"/>
</dbReference>
<dbReference type="GO" id="GO:0004775">
    <property type="term" value="F:succinate-CoA ligase (ADP-forming) activity"/>
    <property type="evidence" value="ECO:0007669"/>
    <property type="project" value="TreeGrafter"/>
</dbReference>
<dbReference type="GO" id="GO:0005739">
    <property type="term" value="C:mitochondrion"/>
    <property type="evidence" value="ECO:0007669"/>
    <property type="project" value="TreeGrafter"/>
</dbReference>
<dbReference type="PANTHER" id="PTHR11117:SF6">
    <property type="entry name" value="SYNTHETASE SUBUNIT ALPHA, PUTATIVE (AFU_ORTHOLOGUE AFUA_1G10830)-RELATED"/>
    <property type="match status" value="1"/>
</dbReference>
<name>A0A9P5D5V5_9HYPO</name>
<dbReference type="GO" id="GO:0004776">
    <property type="term" value="F:succinate-CoA ligase (GDP-forming) activity"/>
    <property type="evidence" value="ECO:0007669"/>
    <property type="project" value="TreeGrafter"/>
</dbReference>
<gene>
    <name evidence="1" type="ORF">GMORB2_7191</name>
</gene>
<dbReference type="GO" id="GO:0009361">
    <property type="term" value="C:succinate-CoA ligase complex (ADP-forming)"/>
    <property type="evidence" value="ECO:0007669"/>
    <property type="project" value="TreeGrafter"/>
</dbReference>
<dbReference type="Gene3D" id="3.40.50.261">
    <property type="entry name" value="Succinyl-CoA synthetase domains"/>
    <property type="match status" value="2"/>
</dbReference>
<accession>A0A9P5D5V5</accession>
<evidence type="ECO:0000313" key="1">
    <source>
        <dbReference type="EMBL" id="KAF4122884.1"/>
    </source>
</evidence>
<dbReference type="Gene3D" id="3.40.50.720">
    <property type="entry name" value="NAD(P)-binding Rossmann-like Domain"/>
    <property type="match status" value="1"/>
</dbReference>
<keyword evidence="2" id="KW-1185">Reference proteome</keyword>
<dbReference type="InterPro" id="IPR036291">
    <property type="entry name" value="NAD(P)-bd_dom_sf"/>
</dbReference>
<organism evidence="1 2">
    <name type="scientific">Geosmithia morbida</name>
    <dbReference type="NCBI Taxonomy" id="1094350"/>
    <lineage>
        <taxon>Eukaryota</taxon>
        <taxon>Fungi</taxon>
        <taxon>Dikarya</taxon>
        <taxon>Ascomycota</taxon>
        <taxon>Pezizomycotina</taxon>
        <taxon>Sordariomycetes</taxon>
        <taxon>Hypocreomycetidae</taxon>
        <taxon>Hypocreales</taxon>
        <taxon>Bionectriaceae</taxon>
        <taxon>Geosmithia</taxon>
    </lineage>
</organism>
<dbReference type="GO" id="GO:0006099">
    <property type="term" value="P:tricarboxylic acid cycle"/>
    <property type="evidence" value="ECO:0007669"/>
    <property type="project" value="TreeGrafter"/>
</dbReference>
<evidence type="ECO:0000313" key="2">
    <source>
        <dbReference type="Proteomes" id="UP000749293"/>
    </source>
</evidence>
<dbReference type="EMBL" id="JAANYQ010000008">
    <property type="protein sequence ID" value="KAF4122884.1"/>
    <property type="molecule type" value="Genomic_DNA"/>
</dbReference>
<dbReference type="RefSeq" id="XP_035321536.1">
    <property type="nucleotide sequence ID" value="XM_035469156.1"/>
</dbReference>
<proteinExistence type="predicted"/>
<dbReference type="Proteomes" id="UP000749293">
    <property type="component" value="Unassembled WGS sequence"/>
</dbReference>
<dbReference type="InterPro" id="IPR016102">
    <property type="entry name" value="Succinyl-CoA_synth-like"/>
</dbReference>
<dbReference type="SUPFAM" id="SSF51735">
    <property type="entry name" value="NAD(P)-binding Rossmann-fold domains"/>
    <property type="match status" value="1"/>
</dbReference>
<protein>
    <submittedName>
        <fullName evidence="1">Succinyl-CoA synthetase alpha subunit</fullName>
    </submittedName>
</protein>
<reference evidence="1" key="1">
    <citation type="submission" date="2020-03" db="EMBL/GenBank/DDBJ databases">
        <title>Site-based positive gene gene selection in Geosmithia morbida across the United States reveals a broad range of putative effectors and factors for local host and environmental adapation.</title>
        <authorList>
            <person name="Onufrak A."/>
            <person name="Murdoch R.W."/>
            <person name="Gazis R."/>
            <person name="Huff M."/>
            <person name="Staton M."/>
            <person name="Klingeman W."/>
            <person name="Hadziabdic D."/>
        </authorList>
    </citation>
    <scope>NUCLEOTIDE SEQUENCE</scope>
    <source>
        <strain evidence="1">1262</strain>
    </source>
</reference>
<dbReference type="OrthoDB" id="1664372at2759"/>
<sequence>MGDALPIIGGRFGPSLSPMRSMAFTSNNKTIQSLNIDKISRVIYQGFTSKAPMDSMNPDVSSVFVPAHSAARAITESIEAELPLVVSVSEHIPVHDMLRDQEILRSQCKTRLVSPTCPGKVAPWQCQVGIMPYKQYSPGCVGIVSKSGTLSYEAVGATTKTVDPELEAYHRDGCWEDCTNGRTMGHAGAILSPQDVPAEVKAKALKDAGSIMVNHPGREGIFIREEPK</sequence>
<dbReference type="GeneID" id="55973414"/>
<dbReference type="PANTHER" id="PTHR11117">
    <property type="entry name" value="SUCCINYL-COA LIGASE SUBUNIT ALPHA"/>
    <property type="match status" value="1"/>
</dbReference>